<sequence>MTRYRLSFKASVAKDLRQLPKRDVQSVLKRIEGLADDPRPNGSEKLSGQERFRVRQGTYRIIYEIRDQELVIMIVKVGHRRDVYRTLK</sequence>
<keyword evidence="2" id="KW-1277">Toxin-antitoxin system</keyword>
<dbReference type="PANTHER" id="PTHR35601">
    <property type="entry name" value="TOXIN RELE"/>
    <property type="match status" value="1"/>
</dbReference>
<comment type="similarity">
    <text evidence="1">Belongs to the RelE toxin family.</text>
</comment>
<dbReference type="AlphaFoldDB" id="A0A1I3Z3H2"/>
<evidence type="ECO:0000313" key="3">
    <source>
        <dbReference type="EMBL" id="SFK38634.1"/>
    </source>
</evidence>
<keyword evidence="4" id="KW-1185">Reference proteome</keyword>
<dbReference type="RefSeq" id="WP_092378554.1">
    <property type="nucleotide sequence ID" value="NZ_FORX01000022.1"/>
</dbReference>
<dbReference type="Proteomes" id="UP000198635">
    <property type="component" value="Unassembled WGS sequence"/>
</dbReference>
<dbReference type="Gene3D" id="3.30.2310.20">
    <property type="entry name" value="RelE-like"/>
    <property type="match status" value="1"/>
</dbReference>
<accession>A0A1I3Z3H2</accession>
<reference evidence="4" key="1">
    <citation type="submission" date="2016-10" db="EMBL/GenBank/DDBJ databases">
        <authorList>
            <person name="Varghese N."/>
            <person name="Submissions S."/>
        </authorList>
    </citation>
    <scope>NUCLEOTIDE SEQUENCE [LARGE SCALE GENOMIC DNA]</scope>
    <source>
        <strain evidence="4">DSM 5918</strain>
    </source>
</reference>
<dbReference type="Pfam" id="PF05016">
    <property type="entry name" value="ParE_toxin"/>
    <property type="match status" value="1"/>
</dbReference>
<evidence type="ECO:0000256" key="1">
    <source>
        <dbReference type="ARBA" id="ARBA00006226"/>
    </source>
</evidence>
<dbReference type="OrthoDB" id="9797723at2"/>
<dbReference type="SUPFAM" id="SSF143011">
    <property type="entry name" value="RelE-like"/>
    <property type="match status" value="1"/>
</dbReference>
<protein>
    <submittedName>
        <fullName evidence="3">mRNA interferase RelE/StbE</fullName>
    </submittedName>
</protein>
<dbReference type="PANTHER" id="PTHR35601:SF1">
    <property type="entry name" value="TOXIN RELE"/>
    <property type="match status" value="1"/>
</dbReference>
<evidence type="ECO:0000313" key="4">
    <source>
        <dbReference type="Proteomes" id="UP000198635"/>
    </source>
</evidence>
<gene>
    <name evidence="3" type="ORF">SAMN04488082_12229</name>
</gene>
<dbReference type="InterPro" id="IPR007712">
    <property type="entry name" value="RelE/ParE_toxin"/>
</dbReference>
<dbReference type="STRING" id="52560.SAMN04488082_12229"/>
<organism evidence="3 4">
    <name type="scientific">Desulfomicrobium apsheronum</name>
    <dbReference type="NCBI Taxonomy" id="52560"/>
    <lineage>
        <taxon>Bacteria</taxon>
        <taxon>Pseudomonadati</taxon>
        <taxon>Thermodesulfobacteriota</taxon>
        <taxon>Desulfovibrionia</taxon>
        <taxon>Desulfovibrionales</taxon>
        <taxon>Desulfomicrobiaceae</taxon>
        <taxon>Desulfomicrobium</taxon>
    </lineage>
</organism>
<evidence type="ECO:0000256" key="2">
    <source>
        <dbReference type="ARBA" id="ARBA00022649"/>
    </source>
</evidence>
<dbReference type="InterPro" id="IPR035093">
    <property type="entry name" value="RelE/ParE_toxin_dom_sf"/>
</dbReference>
<proteinExistence type="inferred from homology"/>
<name>A0A1I3Z3H2_9BACT</name>
<dbReference type="EMBL" id="FORX01000022">
    <property type="protein sequence ID" value="SFK38634.1"/>
    <property type="molecule type" value="Genomic_DNA"/>
</dbReference>